<evidence type="ECO:0000313" key="2">
    <source>
        <dbReference type="EMBL" id="CAK6434332.1"/>
    </source>
</evidence>
<organism evidence="2 3">
    <name type="scientific">Pipistrellus nathusii</name>
    <name type="common">Nathusius' pipistrelle</name>
    <dbReference type="NCBI Taxonomy" id="59473"/>
    <lineage>
        <taxon>Eukaryota</taxon>
        <taxon>Metazoa</taxon>
        <taxon>Chordata</taxon>
        <taxon>Craniata</taxon>
        <taxon>Vertebrata</taxon>
        <taxon>Euteleostomi</taxon>
        <taxon>Mammalia</taxon>
        <taxon>Eutheria</taxon>
        <taxon>Laurasiatheria</taxon>
        <taxon>Chiroptera</taxon>
        <taxon>Yangochiroptera</taxon>
        <taxon>Vespertilionidae</taxon>
        <taxon>Pipistrellus</taxon>
    </lineage>
</organism>
<gene>
    <name evidence="2" type="ORF">MPIPNATIZW_LOCUS2638</name>
</gene>
<accession>A0ABN9ZDM8</accession>
<dbReference type="Proteomes" id="UP001314169">
    <property type="component" value="Chromosome 11"/>
</dbReference>
<evidence type="ECO:0000256" key="1">
    <source>
        <dbReference type="SAM" id="Phobius"/>
    </source>
</evidence>
<keyword evidence="1" id="KW-0472">Membrane</keyword>
<sequence>MAGFQLVVLSEENFSRSKRNLLFKKKESTGQTESKSVPSVLPRSRVTGDLWVFVERRAHVFAGIYMYLFACVLGIMDSLLVAGDFLCRRSLATRDAPRGIEKTT</sequence>
<keyword evidence="1" id="KW-1133">Transmembrane helix</keyword>
<feature type="transmembrane region" description="Helical" evidence="1">
    <location>
        <begin position="64"/>
        <end position="87"/>
    </location>
</feature>
<keyword evidence="1" id="KW-0812">Transmembrane</keyword>
<evidence type="ECO:0000313" key="3">
    <source>
        <dbReference type="Proteomes" id="UP001314169"/>
    </source>
</evidence>
<name>A0ABN9ZDM8_PIPNA</name>
<dbReference type="EMBL" id="OY882868">
    <property type="protein sequence ID" value="CAK6434332.1"/>
    <property type="molecule type" value="Genomic_DNA"/>
</dbReference>
<reference evidence="2" key="1">
    <citation type="submission" date="2023-12" db="EMBL/GenBank/DDBJ databases">
        <authorList>
            <person name="Brown T."/>
        </authorList>
    </citation>
    <scope>NUCLEOTIDE SEQUENCE</scope>
</reference>
<protein>
    <submittedName>
        <fullName evidence="2">Uncharacterized protein</fullName>
    </submittedName>
</protein>
<keyword evidence="3" id="KW-1185">Reference proteome</keyword>
<proteinExistence type="predicted"/>